<organism evidence="7 8">
    <name type="scientific">Massilia agilis</name>
    <dbReference type="NCBI Taxonomy" id="1811226"/>
    <lineage>
        <taxon>Bacteria</taxon>
        <taxon>Pseudomonadati</taxon>
        <taxon>Pseudomonadota</taxon>
        <taxon>Betaproteobacteria</taxon>
        <taxon>Burkholderiales</taxon>
        <taxon>Oxalobacteraceae</taxon>
        <taxon>Telluria group</taxon>
        <taxon>Massilia</taxon>
    </lineage>
</organism>
<evidence type="ECO:0000256" key="5">
    <source>
        <dbReference type="ARBA" id="ARBA00022840"/>
    </source>
</evidence>
<comment type="caution">
    <text evidence="7">The sequence shown here is derived from an EMBL/GenBank/DDBJ whole genome shotgun (WGS) entry which is preliminary data.</text>
</comment>
<evidence type="ECO:0000256" key="4">
    <source>
        <dbReference type="ARBA" id="ARBA00022741"/>
    </source>
</evidence>
<dbReference type="InterPro" id="IPR015854">
    <property type="entry name" value="ABC_transpr_LolD-like"/>
</dbReference>
<evidence type="ECO:0000256" key="2">
    <source>
        <dbReference type="ARBA" id="ARBA00022448"/>
    </source>
</evidence>
<dbReference type="PANTHER" id="PTHR24220:SF689">
    <property type="entry name" value="LIPOPROTEIN-RELEASING SYSTEM ATP-BINDING PROTEIN LOLD"/>
    <property type="match status" value="1"/>
</dbReference>
<proteinExistence type="inferred from homology"/>
<dbReference type="Gene3D" id="3.40.50.300">
    <property type="entry name" value="P-loop containing nucleotide triphosphate hydrolases"/>
    <property type="match status" value="1"/>
</dbReference>
<keyword evidence="3" id="KW-1003">Cell membrane</keyword>
<comment type="similarity">
    <text evidence="1">Belongs to the ABC transporter superfamily.</text>
</comment>
<dbReference type="InterPro" id="IPR017911">
    <property type="entry name" value="MacB-like_ATP-bd"/>
</dbReference>
<dbReference type="EMBL" id="JANUHB010000003">
    <property type="protein sequence ID" value="MCS0808986.1"/>
    <property type="molecule type" value="Genomic_DNA"/>
</dbReference>
<dbReference type="InterPro" id="IPR027417">
    <property type="entry name" value="P-loop_NTPase"/>
</dbReference>
<dbReference type="InterPro" id="IPR003593">
    <property type="entry name" value="AAA+_ATPase"/>
</dbReference>
<feature type="domain" description="ABC transporter" evidence="6">
    <location>
        <begin position="10"/>
        <end position="241"/>
    </location>
</feature>
<dbReference type="SUPFAM" id="SSF52540">
    <property type="entry name" value="P-loop containing nucleoside triphosphate hydrolases"/>
    <property type="match status" value="1"/>
</dbReference>
<reference evidence="7 8" key="1">
    <citation type="submission" date="2022-08" db="EMBL/GenBank/DDBJ databases">
        <title>Reclassification of Massilia species as members of the genera Telluria, Duganella, Pseudoduganella, Mokoshia gen. nov. and Zemynaea gen. nov. using orthogonal and non-orthogonal genome-based approaches.</title>
        <authorList>
            <person name="Bowman J.P."/>
        </authorList>
    </citation>
    <scope>NUCLEOTIDE SEQUENCE [LARGE SCALE GENOMIC DNA]</scope>
    <source>
        <strain evidence="7 8">JCM 31605</strain>
    </source>
</reference>
<dbReference type="SMART" id="SM00382">
    <property type="entry name" value="AAA"/>
    <property type="match status" value="1"/>
</dbReference>
<name>A0ABT2DEY9_9BURK</name>
<keyword evidence="4" id="KW-0547">Nucleotide-binding</keyword>
<accession>A0ABT2DEY9</accession>
<keyword evidence="3" id="KW-0472">Membrane</keyword>
<dbReference type="PANTHER" id="PTHR24220">
    <property type="entry name" value="IMPORT ATP-BINDING PROTEIN"/>
    <property type="match status" value="1"/>
</dbReference>
<keyword evidence="2" id="KW-0813">Transport</keyword>
<keyword evidence="8" id="KW-1185">Reference proteome</keyword>
<evidence type="ECO:0000313" key="8">
    <source>
        <dbReference type="Proteomes" id="UP001206126"/>
    </source>
</evidence>
<dbReference type="Pfam" id="PF00005">
    <property type="entry name" value="ABC_tran"/>
    <property type="match status" value="1"/>
</dbReference>
<evidence type="ECO:0000259" key="6">
    <source>
        <dbReference type="PROSITE" id="PS50893"/>
    </source>
</evidence>
<dbReference type="RefSeq" id="WP_258822798.1">
    <property type="nucleotide sequence ID" value="NZ_JANUHB010000003.1"/>
</dbReference>
<dbReference type="PROSITE" id="PS50893">
    <property type="entry name" value="ABC_TRANSPORTER_2"/>
    <property type="match status" value="1"/>
</dbReference>
<evidence type="ECO:0000256" key="3">
    <source>
        <dbReference type="ARBA" id="ARBA00022475"/>
    </source>
</evidence>
<evidence type="ECO:0000256" key="1">
    <source>
        <dbReference type="ARBA" id="ARBA00005417"/>
    </source>
</evidence>
<keyword evidence="5 7" id="KW-0067">ATP-binding</keyword>
<dbReference type="CDD" id="cd03255">
    <property type="entry name" value="ABC_MJ0796_LolCDE_FtsE"/>
    <property type="match status" value="1"/>
</dbReference>
<evidence type="ECO:0000313" key="7">
    <source>
        <dbReference type="EMBL" id="MCS0808986.1"/>
    </source>
</evidence>
<dbReference type="GO" id="GO:0005524">
    <property type="term" value="F:ATP binding"/>
    <property type="evidence" value="ECO:0007669"/>
    <property type="project" value="UniProtKB-KW"/>
</dbReference>
<dbReference type="Proteomes" id="UP001206126">
    <property type="component" value="Unassembled WGS sequence"/>
</dbReference>
<sequence length="243" mass="26215">MVANAHSALVELSGVHRRFRTGKVLVHALYDISLRVQPGEILAICGPSGHGKTTLASLIGLLDPPSEGSLWFDGLATESLAEGARRQLRTEKIGLVFQHCTLVPVLSAQENVMLPRLLNGKRPDDAGELAAELLARLGLAAQVRQLPTALDASQRQRVCIARALVTRPALVVADEPTSRLDSGSVRMVMDLFSALQRERGTTFVIATRDQRQLLRAARTLQLSEGRLLGAPADTPRLACRALA</sequence>
<dbReference type="InterPro" id="IPR003439">
    <property type="entry name" value="ABC_transporter-like_ATP-bd"/>
</dbReference>
<protein>
    <submittedName>
        <fullName evidence="7">ABC transporter ATP-binding protein</fullName>
    </submittedName>
</protein>
<gene>
    <name evidence="7" type="ORF">NX774_13735</name>
</gene>